<accession>C0PNB8</accession>
<dbReference type="EMBL" id="BT069787">
    <property type="protein sequence ID" value="ACN36684.1"/>
    <property type="molecule type" value="mRNA"/>
</dbReference>
<name>C0PNB8_MAIZE</name>
<evidence type="ECO:0000313" key="1">
    <source>
        <dbReference type="EMBL" id="ACN36684.1"/>
    </source>
</evidence>
<proteinExistence type="evidence at transcript level"/>
<protein>
    <submittedName>
        <fullName evidence="1">Uncharacterized protein</fullName>
    </submittedName>
</protein>
<reference evidence="1" key="2">
    <citation type="submission" date="2012-06" db="EMBL/GenBank/DDBJ databases">
        <authorList>
            <person name="Yu Y."/>
            <person name="Currie J."/>
            <person name="Lomeli R."/>
            <person name="Angelova A."/>
            <person name="Collura K."/>
            <person name="Wissotski M."/>
            <person name="Campos D."/>
            <person name="Kudrna D."/>
            <person name="Golser W."/>
            <person name="Ashely E."/>
            <person name="Descour A."/>
            <person name="Fernandes J."/>
            <person name="Soderlund C."/>
            <person name="Walbot V."/>
        </authorList>
    </citation>
    <scope>NUCLEOTIDE SEQUENCE</scope>
    <source>
        <strain evidence="1">B73</strain>
    </source>
</reference>
<reference evidence="1" key="1">
    <citation type="journal article" date="2009" name="PLoS Genet.">
        <title>Sequencing, mapping, and analysis of 27,455 maize full-length cDNAs.</title>
        <authorList>
            <person name="Soderlund C."/>
            <person name="Descour A."/>
            <person name="Kudrna D."/>
            <person name="Bomhoff M."/>
            <person name="Boyd L."/>
            <person name="Currie J."/>
            <person name="Angelova A."/>
            <person name="Collura K."/>
            <person name="Wissotski M."/>
            <person name="Ashley E."/>
            <person name="Morrow D."/>
            <person name="Fernandes J."/>
            <person name="Walbot V."/>
            <person name="Yu Y."/>
        </authorList>
    </citation>
    <scope>NUCLEOTIDE SEQUENCE</scope>
    <source>
        <strain evidence="1">B73</strain>
    </source>
</reference>
<organism evidence="1">
    <name type="scientific">Zea mays</name>
    <name type="common">Maize</name>
    <dbReference type="NCBI Taxonomy" id="4577"/>
    <lineage>
        <taxon>Eukaryota</taxon>
        <taxon>Viridiplantae</taxon>
        <taxon>Streptophyta</taxon>
        <taxon>Embryophyta</taxon>
        <taxon>Tracheophyta</taxon>
        <taxon>Spermatophyta</taxon>
        <taxon>Magnoliopsida</taxon>
        <taxon>Liliopsida</taxon>
        <taxon>Poales</taxon>
        <taxon>Poaceae</taxon>
        <taxon>PACMAD clade</taxon>
        <taxon>Panicoideae</taxon>
        <taxon>Andropogonodae</taxon>
        <taxon>Andropogoneae</taxon>
        <taxon>Tripsacinae</taxon>
        <taxon>Zea</taxon>
    </lineage>
</organism>
<sequence length="129" mass="13783">MLEVPDAGEDERHTILVAARDGVLVLLTASWLGDDADAVLARLLDGIIPGKRKEGVAGQCSSLGLLSCLPEGDSDALSPVRLTTAHSQHAVVLGYHNRIALDMFCAKPGKFGIGKLVFLRRPLRLCGKR</sequence>
<dbReference type="AlphaFoldDB" id="C0PNB8"/>